<sequence>MQLAEEPQALLGEGQGKQAFASAASNRLGNGRGIFQHCQRDTFGNTSDRRSFKYHTQRQLDTKPFLQALDQAQRHQRMPAQISKKVIVHLNDCATNDTAAKASHTFKDRV</sequence>
<evidence type="ECO:0000256" key="1">
    <source>
        <dbReference type="SAM" id="MobiDB-lite"/>
    </source>
</evidence>
<reference evidence="2 3" key="1">
    <citation type="submission" date="2015-01" db="EMBL/GenBank/DDBJ databases">
        <title>Genome sequence of the beneficial rhizobacterium Pseudomonas fluorescens 2-79.</title>
        <authorList>
            <person name="Thuermer A."/>
            <person name="Daniel R."/>
        </authorList>
    </citation>
    <scope>NUCLEOTIDE SEQUENCE [LARGE SCALE GENOMIC DNA]</scope>
    <source>
        <strain evidence="2 3">2-79</strain>
    </source>
</reference>
<accession>A0A0D0TKY5</accession>
<evidence type="ECO:0000313" key="2">
    <source>
        <dbReference type="EMBL" id="KIR22664.1"/>
    </source>
</evidence>
<comment type="caution">
    <text evidence="2">The sequence shown here is derived from an EMBL/GenBank/DDBJ whole genome shotgun (WGS) entry which is preliminary data.</text>
</comment>
<feature type="region of interest" description="Disordered" evidence="1">
    <location>
        <begin position="1"/>
        <end position="24"/>
    </location>
</feature>
<gene>
    <name evidence="2" type="ORF">PFLU3_17880</name>
</gene>
<dbReference type="EMBL" id="JXCQ01000012">
    <property type="protein sequence ID" value="KIR22664.1"/>
    <property type="molecule type" value="Genomic_DNA"/>
</dbReference>
<proteinExistence type="predicted"/>
<evidence type="ECO:0000313" key="3">
    <source>
        <dbReference type="Proteomes" id="UP000032210"/>
    </source>
</evidence>
<dbReference type="AlphaFoldDB" id="A0A0D0TKY5"/>
<organism evidence="2 3">
    <name type="scientific">Pseudomonas fluorescens</name>
    <dbReference type="NCBI Taxonomy" id="294"/>
    <lineage>
        <taxon>Bacteria</taxon>
        <taxon>Pseudomonadati</taxon>
        <taxon>Pseudomonadota</taxon>
        <taxon>Gammaproteobacteria</taxon>
        <taxon>Pseudomonadales</taxon>
        <taxon>Pseudomonadaceae</taxon>
        <taxon>Pseudomonas</taxon>
    </lineage>
</organism>
<name>A0A0D0TKY5_PSEFL</name>
<dbReference type="Proteomes" id="UP000032210">
    <property type="component" value="Unassembled WGS sequence"/>
</dbReference>
<protein>
    <submittedName>
        <fullName evidence="2">Uncharacterized protein</fullName>
    </submittedName>
</protein>